<dbReference type="Proteomes" id="UP001428341">
    <property type="component" value="Unassembled WGS sequence"/>
</dbReference>
<evidence type="ECO:0000313" key="1">
    <source>
        <dbReference type="EMBL" id="KAK9214161.1"/>
    </source>
</evidence>
<protein>
    <submittedName>
        <fullName evidence="1">Uncharacterized protein</fullName>
    </submittedName>
</protein>
<dbReference type="EMBL" id="JBCGBO010000003">
    <property type="protein sequence ID" value="KAK9214161.1"/>
    <property type="molecule type" value="Genomic_DNA"/>
</dbReference>
<accession>A0AAP0MNH7</accession>
<organism evidence="1 2">
    <name type="scientific">Citrus x changshan-huyou</name>
    <dbReference type="NCBI Taxonomy" id="2935761"/>
    <lineage>
        <taxon>Eukaryota</taxon>
        <taxon>Viridiplantae</taxon>
        <taxon>Streptophyta</taxon>
        <taxon>Embryophyta</taxon>
        <taxon>Tracheophyta</taxon>
        <taxon>Spermatophyta</taxon>
        <taxon>Magnoliopsida</taxon>
        <taxon>eudicotyledons</taxon>
        <taxon>Gunneridae</taxon>
        <taxon>Pentapetalae</taxon>
        <taxon>rosids</taxon>
        <taxon>malvids</taxon>
        <taxon>Sapindales</taxon>
        <taxon>Rutaceae</taxon>
        <taxon>Aurantioideae</taxon>
        <taxon>Citrus</taxon>
    </lineage>
</organism>
<name>A0AAP0MNH7_9ROSI</name>
<gene>
    <name evidence="1" type="ORF">WN944_006149</name>
</gene>
<comment type="caution">
    <text evidence="1">The sequence shown here is derived from an EMBL/GenBank/DDBJ whole genome shotgun (WGS) entry which is preliminary data.</text>
</comment>
<dbReference type="AlphaFoldDB" id="A0AAP0MNH7"/>
<evidence type="ECO:0000313" key="2">
    <source>
        <dbReference type="Proteomes" id="UP001428341"/>
    </source>
</evidence>
<reference evidence="1 2" key="1">
    <citation type="submission" date="2024-05" db="EMBL/GenBank/DDBJ databases">
        <title>Haplotype-resolved chromosome-level genome assembly of Huyou (Citrus changshanensis).</title>
        <authorList>
            <person name="Miao C."/>
            <person name="Chen W."/>
            <person name="Wu Y."/>
            <person name="Wang L."/>
            <person name="Zhao S."/>
            <person name="Grierson D."/>
            <person name="Xu C."/>
            <person name="Chen K."/>
        </authorList>
    </citation>
    <scope>NUCLEOTIDE SEQUENCE [LARGE SCALE GENOMIC DNA]</scope>
    <source>
        <strain evidence="1">01-14</strain>
        <tissue evidence="1">Leaf</tissue>
    </source>
</reference>
<sequence length="42" mass="4372">MGSSSFNEMLQPPPNSVEAGIIIAISIWTRGAEASGSHVQSN</sequence>
<proteinExistence type="predicted"/>
<keyword evidence="2" id="KW-1185">Reference proteome</keyword>